<comment type="caution">
    <text evidence="2">The sequence shown here is derived from an EMBL/GenBank/DDBJ whole genome shotgun (WGS) entry which is preliminary data.</text>
</comment>
<evidence type="ECO:0000313" key="3">
    <source>
        <dbReference type="Proteomes" id="UP001470230"/>
    </source>
</evidence>
<feature type="coiled-coil region" evidence="1">
    <location>
        <begin position="198"/>
        <end position="232"/>
    </location>
</feature>
<evidence type="ECO:0000256" key="1">
    <source>
        <dbReference type="SAM" id="Coils"/>
    </source>
</evidence>
<protein>
    <submittedName>
        <fullName evidence="2">Uncharacterized protein</fullName>
    </submittedName>
</protein>
<organism evidence="2 3">
    <name type="scientific">Tritrichomonas musculus</name>
    <dbReference type="NCBI Taxonomy" id="1915356"/>
    <lineage>
        <taxon>Eukaryota</taxon>
        <taxon>Metamonada</taxon>
        <taxon>Parabasalia</taxon>
        <taxon>Tritrichomonadida</taxon>
        <taxon>Tritrichomonadidae</taxon>
        <taxon>Tritrichomonas</taxon>
    </lineage>
</organism>
<evidence type="ECO:0000313" key="2">
    <source>
        <dbReference type="EMBL" id="KAK8885602.1"/>
    </source>
</evidence>
<dbReference type="EMBL" id="JAPFFF010000007">
    <property type="protein sequence ID" value="KAK8885602.1"/>
    <property type="molecule type" value="Genomic_DNA"/>
</dbReference>
<keyword evidence="3" id="KW-1185">Reference proteome</keyword>
<sequence length="478" mass="55303">MSRRTAASRLDSNRTPAKVPICKRRGHDATNLHLSTKKEKKVQIKTINPPVQNPPQAEMLAEEYVHNLQQQLYFLDSELRFLHDRSGVDDNTQDTSVDSAIRRLRRAIAMHEEETNKKIANLEQLTEERKQQTDGIDENKALENLELANSNERDNIEKLKSAFITKASEIHMHQLERTHFDNAADFHNSLRETISHDISEKQAKREAQRDELKQIETNLDEIRQQRKAMLQKFNDSVRNKRLHEEEADLLILIGSEEEQPPANAPLSSINLKINQIENDIQMAQATKKEIEDQIDRLLEEGVKLKAEINDMQAKVDRAKKLKEKMDKQFNSKLTQTLDANEKLKNELAAIKNERKEVKKKFDESNNQFDQFLKQVNQLQTEQQLLSDVIRFKEKEKKKVDDDNLKAKAIIENLKDEISLLSDELGQLSLEIAKAAEKEKRIETLVQINNEDPRCTMKNPPPELAQLLESLNAVNEKLD</sequence>
<dbReference type="Proteomes" id="UP001470230">
    <property type="component" value="Unassembled WGS sequence"/>
</dbReference>
<keyword evidence="1" id="KW-0175">Coiled coil</keyword>
<proteinExistence type="predicted"/>
<feature type="coiled-coil region" evidence="1">
    <location>
        <begin position="108"/>
        <end position="162"/>
    </location>
</feature>
<accession>A0ABR2K540</accession>
<feature type="coiled-coil region" evidence="1">
    <location>
        <begin position="266"/>
        <end position="437"/>
    </location>
</feature>
<name>A0ABR2K540_9EUKA</name>
<gene>
    <name evidence="2" type="ORF">M9Y10_041052</name>
</gene>
<reference evidence="2 3" key="1">
    <citation type="submission" date="2024-04" db="EMBL/GenBank/DDBJ databases">
        <title>Tritrichomonas musculus Genome.</title>
        <authorList>
            <person name="Alves-Ferreira E."/>
            <person name="Grigg M."/>
            <person name="Lorenzi H."/>
            <person name="Galac M."/>
        </authorList>
    </citation>
    <scope>NUCLEOTIDE SEQUENCE [LARGE SCALE GENOMIC DNA]</scope>
    <source>
        <strain evidence="2 3">EAF2021</strain>
    </source>
</reference>